<reference evidence="1 2" key="1">
    <citation type="journal article" date="2019" name="Int. J. Syst. Evol. Microbiol.">
        <title>The Global Catalogue of Microorganisms (GCM) 10K type strain sequencing project: providing services to taxonomists for standard genome sequencing and annotation.</title>
        <authorList>
            <consortium name="The Broad Institute Genomics Platform"/>
            <consortium name="The Broad Institute Genome Sequencing Center for Infectious Disease"/>
            <person name="Wu L."/>
            <person name="Ma J."/>
        </authorList>
    </citation>
    <scope>NUCLEOTIDE SEQUENCE [LARGE SCALE GENOMIC DNA]</scope>
    <source>
        <strain evidence="1 2">PSRA2</strain>
    </source>
</reference>
<evidence type="ECO:0008006" key="3">
    <source>
        <dbReference type="Google" id="ProtNLM"/>
    </source>
</evidence>
<accession>A0ABD5UF45</accession>
<dbReference type="AlphaFoldDB" id="A0ABD5UF45"/>
<comment type="caution">
    <text evidence="1">The sequence shown here is derived from an EMBL/GenBank/DDBJ whole genome shotgun (WGS) entry which is preliminary data.</text>
</comment>
<name>A0ABD5UF45_9EURY</name>
<gene>
    <name evidence="1" type="ORF">ACFQHK_09805</name>
</gene>
<dbReference type="EMBL" id="JBHSXM010000001">
    <property type="protein sequence ID" value="MFC6836806.1"/>
    <property type="molecule type" value="Genomic_DNA"/>
</dbReference>
<organism evidence="1 2">
    <name type="scientific">Halomarina ordinaria</name>
    <dbReference type="NCBI Taxonomy" id="3033939"/>
    <lineage>
        <taxon>Archaea</taxon>
        <taxon>Methanobacteriati</taxon>
        <taxon>Methanobacteriota</taxon>
        <taxon>Stenosarchaea group</taxon>
        <taxon>Halobacteria</taxon>
        <taxon>Halobacteriales</taxon>
        <taxon>Natronomonadaceae</taxon>
        <taxon>Halomarina</taxon>
    </lineage>
</organism>
<dbReference type="Proteomes" id="UP001596406">
    <property type="component" value="Unassembled WGS sequence"/>
</dbReference>
<protein>
    <recommendedName>
        <fullName evidence="3">Small CPxCG-related zinc finger protein</fullName>
    </recommendedName>
</protein>
<evidence type="ECO:0000313" key="1">
    <source>
        <dbReference type="EMBL" id="MFC6836806.1"/>
    </source>
</evidence>
<sequence length="48" mass="5272">MSSSIDIECPNCRDVVVAEPEPSGARRATLRGERVACTCGHPIDVYFY</sequence>
<dbReference type="RefSeq" id="WP_304448482.1">
    <property type="nucleotide sequence ID" value="NZ_JARRAH010000001.1"/>
</dbReference>
<keyword evidence="2" id="KW-1185">Reference proteome</keyword>
<evidence type="ECO:0000313" key="2">
    <source>
        <dbReference type="Proteomes" id="UP001596406"/>
    </source>
</evidence>
<proteinExistence type="predicted"/>